<organism evidence="2 3">
    <name type="scientific">Hibiscus sabdariffa</name>
    <name type="common">roselle</name>
    <dbReference type="NCBI Taxonomy" id="183260"/>
    <lineage>
        <taxon>Eukaryota</taxon>
        <taxon>Viridiplantae</taxon>
        <taxon>Streptophyta</taxon>
        <taxon>Embryophyta</taxon>
        <taxon>Tracheophyta</taxon>
        <taxon>Spermatophyta</taxon>
        <taxon>Magnoliopsida</taxon>
        <taxon>eudicotyledons</taxon>
        <taxon>Gunneridae</taxon>
        <taxon>Pentapetalae</taxon>
        <taxon>rosids</taxon>
        <taxon>malvids</taxon>
        <taxon>Malvales</taxon>
        <taxon>Malvaceae</taxon>
        <taxon>Malvoideae</taxon>
        <taxon>Hibiscus</taxon>
    </lineage>
</organism>
<evidence type="ECO:0000256" key="1">
    <source>
        <dbReference type="SAM" id="MobiDB-lite"/>
    </source>
</evidence>
<dbReference type="EMBL" id="JBBPBM010000049">
    <property type="protein sequence ID" value="KAK8520034.1"/>
    <property type="molecule type" value="Genomic_DNA"/>
</dbReference>
<feature type="compositionally biased region" description="Basic and acidic residues" evidence="1">
    <location>
        <begin position="177"/>
        <end position="187"/>
    </location>
</feature>
<accession>A0ABR2CK64</accession>
<evidence type="ECO:0000313" key="2">
    <source>
        <dbReference type="EMBL" id="KAK8520034.1"/>
    </source>
</evidence>
<dbReference type="Proteomes" id="UP001472677">
    <property type="component" value="Unassembled WGS sequence"/>
</dbReference>
<reference evidence="2 3" key="1">
    <citation type="journal article" date="2024" name="G3 (Bethesda)">
        <title>Genome assembly of Hibiscus sabdariffa L. provides insights into metabolisms of medicinal natural products.</title>
        <authorList>
            <person name="Kim T."/>
        </authorList>
    </citation>
    <scope>NUCLEOTIDE SEQUENCE [LARGE SCALE GENOMIC DNA]</scope>
    <source>
        <strain evidence="2">TK-2024</strain>
        <tissue evidence="2">Old leaves</tissue>
    </source>
</reference>
<comment type="caution">
    <text evidence="2">The sequence shown here is derived from an EMBL/GenBank/DDBJ whole genome shotgun (WGS) entry which is preliminary data.</text>
</comment>
<evidence type="ECO:0000313" key="3">
    <source>
        <dbReference type="Proteomes" id="UP001472677"/>
    </source>
</evidence>
<protein>
    <submittedName>
        <fullName evidence="2">Uncharacterized protein</fullName>
    </submittedName>
</protein>
<name>A0ABR2CK64_9ROSI</name>
<sequence>MEASNFISPVVAVNTTGSTIVETKELRHKQSDAQSDSEEICCRSDLKNPENLPLRHCNRLLKEGPNITEMPAPKSKEKASMEPWQRFALECALYSVPSDASSSSWLSYSWDSEDLDVTSLYTTLESERKDKTPASDTLNPTPTLIDAKVFPDKEAIESPEEVSLLLLSKTTDSTGFETREVSHKMSDAQEAQSDSEESCSKSKSMNPGNLPLRRSCRLLRQGPNTENLPLRRSNRLLKQGPTTTEKPVPKRKAMQAGAAPSCRRSKRIRDLKSNTTREKGSNKKKRNSH</sequence>
<feature type="compositionally biased region" description="Basic and acidic residues" evidence="1">
    <location>
        <begin position="268"/>
        <end position="281"/>
    </location>
</feature>
<keyword evidence="3" id="KW-1185">Reference proteome</keyword>
<proteinExistence type="predicted"/>
<gene>
    <name evidence="2" type="ORF">V6N12_003998</name>
</gene>
<feature type="region of interest" description="Disordered" evidence="1">
    <location>
        <begin position="176"/>
        <end position="289"/>
    </location>
</feature>